<evidence type="ECO:0000256" key="2">
    <source>
        <dbReference type="ARBA" id="ARBA00022448"/>
    </source>
</evidence>
<feature type="transmembrane region" description="Helical" evidence="9">
    <location>
        <begin position="284"/>
        <end position="303"/>
    </location>
</feature>
<keyword evidence="5" id="KW-0547">Nucleotide-binding</keyword>
<dbReference type="InterPro" id="IPR027417">
    <property type="entry name" value="P-loop_NTPase"/>
</dbReference>
<dbReference type="SMART" id="SM00382">
    <property type="entry name" value="AAA"/>
    <property type="match status" value="1"/>
</dbReference>
<dbReference type="InterPro" id="IPR003439">
    <property type="entry name" value="ABC_transporter-like_ATP-bd"/>
</dbReference>
<gene>
    <name evidence="12" type="ORF">SAMN02745110_00488</name>
</gene>
<dbReference type="Gene3D" id="3.40.50.300">
    <property type="entry name" value="P-loop containing nucleotide triphosphate hydrolases"/>
    <property type="match status" value="1"/>
</dbReference>
<feature type="transmembrane region" description="Helical" evidence="9">
    <location>
        <begin position="252"/>
        <end position="272"/>
    </location>
</feature>
<dbReference type="Pfam" id="PF00005">
    <property type="entry name" value="ABC_tran"/>
    <property type="match status" value="1"/>
</dbReference>
<dbReference type="FunFam" id="3.40.50.300:FF:000221">
    <property type="entry name" value="Multidrug ABC transporter ATP-binding protein"/>
    <property type="match status" value="1"/>
</dbReference>
<dbReference type="RefSeq" id="WP_078786153.1">
    <property type="nucleotide sequence ID" value="NZ_FMTO01000003.1"/>
</dbReference>
<dbReference type="GO" id="GO:0016887">
    <property type="term" value="F:ATP hydrolysis activity"/>
    <property type="evidence" value="ECO:0007669"/>
    <property type="project" value="InterPro"/>
</dbReference>
<dbReference type="InterPro" id="IPR017871">
    <property type="entry name" value="ABC_transporter-like_CS"/>
</dbReference>
<dbReference type="Pfam" id="PF00664">
    <property type="entry name" value="ABC_membrane"/>
    <property type="match status" value="1"/>
</dbReference>
<evidence type="ECO:0000256" key="1">
    <source>
        <dbReference type="ARBA" id="ARBA00004651"/>
    </source>
</evidence>
<dbReference type="PROSITE" id="PS50893">
    <property type="entry name" value="ABC_TRANSPORTER_2"/>
    <property type="match status" value="1"/>
</dbReference>
<evidence type="ECO:0000256" key="7">
    <source>
        <dbReference type="ARBA" id="ARBA00022989"/>
    </source>
</evidence>
<keyword evidence="4 9" id="KW-0812">Transmembrane</keyword>
<evidence type="ECO:0000256" key="9">
    <source>
        <dbReference type="SAM" id="Phobius"/>
    </source>
</evidence>
<dbReference type="GO" id="GO:0005524">
    <property type="term" value="F:ATP binding"/>
    <property type="evidence" value="ECO:0007669"/>
    <property type="project" value="UniProtKB-KW"/>
</dbReference>
<keyword evidence="3" id="KW-1003">Cell membrane</keyword>
<keyword evidence="13" id="KW-1185">Reference proteome</keyword>
<evidence type="ECO:0000313" key="12">
    <source>
        <dbReference type="EMBL" id="SJZ44039.1"/>
    </source>
</evidence>
<feature type="domain" description="ABC transporter" evidence="10">
    <location>
        <begin position="341"/>
        <end position="576"/>
    </location>
</feature>
<name>A0A1T4KNQ6_9FIRM</name>
<evidence type="ECO:0000256" key="6">
    <source>
        <dbReference type="ARBA" id="ARBA00022840"/>
    </source>
</evidence>
<feature type="transmembrane region" description="Helical" evidence="9">
    <location>
        <begin position="144"/>
        <end position="160"/>
    </location>
</feature>
<dbReference type="Gene3D" id="1.20.1560.10">
    <property type="entry name" value="ABC transporter type 1, transmembrane domain"/>
    <property type="match status" value="1"/>
</dbReference>
<evidence type="ECO:0000256" key="8">
    <source>
        <dbReference type="ARBA" id="ARBA00023136"/>
    </source>
</evidence>
<keyword evidence="8 9" id="KW-0472">Membrane</keyword>
<feature type="transmembrane region" description="Helical" evidence="9">
    <location>
        <begin position="166"/>
        <end position="184"/>
    </location>
</feature>
<feature type="transmembrane region" description="Helical" evidence="9">
    <location>
        <begin position="63"/>
        <end position="93"/>
    </location>
</feature>
<dbReference type="InterPro" id="IPR039421">
    <property type="entry name" value="Type_1_exporter"/>
</dbReference>
<dbReference type="GO" id="GO:0140359">
    <property type="term" value="F:ABC-type transporter activity"/>
    <property type="evidence" value="ECO:0007669"/>
    <property type="project" value="InterPro"/>
</dbReference>
<dbReference type="EMBL" id="FUXA01000004">
    <property type="protein sequence ID" value="SJZ44039.1"/>
    <property type="molecule type" value="Genomic_DNA"/>
</dbReference>
<dbReference type="SUPFAM" id="SSF52540">
    <property type="entry name" value="P-loop containing nucleoside triphosphate hydrolases"/>
    <property type="match status" value="1"/>
</dbReference>
<dbReference type="Proteomes" id="UP000189857">
    <property type="component" value="Unassembled WGS sequence"/>
</dbReference>
<dbReference type="PANTHER" id="PTHR24221:SF654">
    <property type="entry name" value="ATP-BINDING CASSETTE SUB-FAMILY B MEMBER 6"/>
    <property type="match status" value="1"/>
</dbReference>
<protein>
    <submittedName>
        <fullName evidence="12">ATP-binding cassette, subfamily B</fullName>
    </submittedName>
</protein>
<dbReference type="InterPro" id="IPR003593">
    <property type="entry name" value="AAA+_ATPase"/>
</dbReference>
<dbReference type="PROSITE" id="PS00211">
    <property type="entry name" value="ABC_TRANSPORTER_1"/>
    <property type="match status" value="1"/>
</dbReference>
<keyword evidence="6 12" id="KW-0067">ATP-binding</keyword>
<organism evidence="12 13">
    <name type="scientific">Eubacterium ruminantium</name>
    <dbReference type="NCBI Taxonomy" id="42322"/>
    <lineage>
        <taxon>Bacteria</taxon>
        <taxon>Bacillati</taxon>
        <taxon>Bacillota</taxon>
        <taxon>Clostridia</taxon>
        <taxon>Eubacteriales</taxon>
        <taxon>Eubacteriaceae</taxon>
        <taxon>Eubacterium</taxon>
    </lineage>
</organism>
<dbReference type="OrthoDB" id="9762778at2"/>
<dbReference type="GO" id="GO:0005886">
    <property type="term" value="C:plasma membrane"/>
    <property type="evidence" value="ECO:0007669"/>
    <property type="project" value="UniProtKB-SubCell"/>
</dbReference>
<dbReference type="SUPFAM" id="SSF90123">
    <property type="entry name" value="ABC transporter transmembrane region"/>
    <property type="match status" value="1"/>
</dbReference>
<feature type="transmembrane region" description="Helical" evidence="9">
    <location>
        <begin position="21"/>
        <end position="43"/>
    </location>
</feature>
<dbReference type="PANTHER" id="PTHR24221">
    <property type="entry name" value="ATP-BINDING CASSETTE SUB-FAMILY B"/>
    <property type="match status" value="1"/>
</dbReference>
<dbReference type="AlphaFoldDB" id="A0A1T4KNQ6"/>
<proteinExistence type="predicted"/>
<reference evidence="12 13" key="1">
    <citation type="submission" date="2017-02" db="EMBL/GenBank/DDBJ databases">
        <authorList>
            <person name="Peterson S.W."/>
        </authorList>
    </citation>
    <scope>NUCLEOTIDE SEQUENCE [LARGE SCALE GENOMIC DNA]</scope>
    <source>
        <strain evidence="12 13">ATCC 17233</strain>
    </source>
</reference>
<dbReference type="InterPro" id="IPR036640">
    <property type="entry name" value="ABC1_TM_sf"/>
</dbReference>
<evidence type="ECO:0000256" key="4">
    <source>
        <dbReference type="ARBA" id="ARBA00022692"/>
    </source>
</evidence>
<evidence type="ECO:0000259" key="10">
    <source>
        <dbReference type="PROSITE" id="PS50893"/>
    </source>
</evidence>
<comment type="subcellular location">
    <subcellularLocation>
        <location evidence="1">Cell membrane</location>
        <topology evidence="1">Multi-pass membrane protein</topology>
    </subcellularLocation>
</comment>
<sequence>MGKKMGFDHMKLIRKYAGGHKNLITLGRLIAAISAIVVLIPYYDLWKIIRIAVKGEDTSRISHYAWQAVLLTVASLLIYIAALLCTHIAAFRVQANMRSSLMKRIITLPLGVFDEDGTGKIRRVVNDSTAATETFIAHQLPDKAVAAVTPIGLLVLIFAFNWKIGLICLIPAVIGFCVIMSMMGKDMQEKMKQYQNALDTMSSEATEYVRGIPVVKTFGQTIHSFKRFKNAIQSYGKWTTDYTIMLRIPMTAFLTCINSIFVFIVIAAFAFSKDGVTSGLILNIMYYIIITPLITVALTKVAYSGEAEMTLIDALMRVESIMEIQPLPESSSGKMPKDHSVELKNVTYRYKDATRDAVKNVSLKIGSGEHIALVGPSGSGKTTLAELIVRFFDVSEGEILVGGVNVKEIPSSELMKMVSFVFQDSRLIKKSIFENVRMAKPDATEEEVMDALKKAQCMDIIEKLPNGIHTVIGEKGTYLSGGEQQRITIARAVLKNAPILILDEATAFADPDNESKVQAAFEEMSKGKTIIMIAHRLSTVMNADRIVVFDDGRCVENGKHGELMQKNGLYKRMFDEYSRSISWKVGA</sequence>
<dbReference type="PROSITE" id="PS50929">
    <property type="entry name" value="ABC_TM1F"/>
    <property type="match status" value="1"/>
</dbReference>
<dbReference type="CDD" id="cd07346">
    <property type="entry name" value="ABC_6TM_exporters"/>
    <property type="match status" value="1"/>
</dbReference>
<evidence type="ECO:0000313" key="13">
    <source>
        <dbReference type="Proteomes" id="UP000189857"/>
    </source>
</evidence>
<evidence type="ECO:0000256" key="5">
    <source>
        <dbReference type="ARBA" id="ARBA00022741"/>
    </source>
</evidence>
<evidence type="ECO:0000259" key="11">
    <source>
        <dbReference type="PROSITE" id="PS50929"/>
    </source>
</evidence>
<dbReference type="InterPro" id="IPR011527">
    <property type="entry name" value="ABC1_TM_dom"/>
</dbReference>
<keyword evidence="2" id="KW-0813">Transport</keyword>
<accession>A0A1T4KNQ6</accession>
<feature type="domain" description="ABC transmembrane type-1" evidence="11">
    <location>
        <begin position="29"/>
        <end position="290"/>
    </location>
</feature>
<keyword evidence="7 9" id="KW-1133">Transmembrane helix</keyword>
<evidence type="ECO:0000256" key="3">
    <source>
        <dbReference type="ARBA" id="ARBA00022475"/>
    </source>
</evidence>